<evidence type="ECO:0000256" key="5">
    <source>
        <dbReference type="ARBA" id="ARBA00023136"/>
    </source>
</evidence>
<name>A2F1W7_TRIV3</name>
<gene>
    <name evidence="9" type="ORF">TVAG_442240</name>
</gene>
<dbReference type="Pfam" id="PF13850">
    <property type="entry name" value="ERGIC_N"/>
    <property type="match status" value="1"/>
</dbReference>
<keyword evidence="5 6" id="KW-0472">Membrane</keyword>
<dbReference type="PANTHER" id="PTHR10984">
    <property type="entry name" value="ENDOPLASMIC RETICULUM-GOLGI INTERMEDIATE COMPARTMENT PROTEIN"/>
    <property type="match status" value="1"/>
</dbReference>
<dbReference type="AlphaFoldDB" id="A2F1W7"/>
<dbReference type="GO" id="GO:0005783">
    <property type="term" value="C:endoplasmic reticulum"/>
    <property type="evidence" value="ECO:0000318"/>
    <property type="project" value="GO_Central"/>
</dbReference>
<dbReference type="OrthoDB" id="270930at2759"/>
<dbReference type="EMBL" id="DS113578">
    <property type="protein sequence ID" value="EAY01112.1"/>
    <property type="molecule type" value="Genomic_DNA"/>
</dbReference>
<evidence type="ECO:0000256" key="1">
    <source>
        <dbReference type="ARBA" id="ARBA00004141"/>
    </source>
</evidence>
<evidence type="ECO:0000256" key="2">
    <source>
        <dbReference type="ARBA" id="ARBA00005648"/>
    </source>
</evidence>
<comment type="subcellular location">
    <subcellularLocation>
        <location evidence="1">Membrane</location>
        <topology evidence="1">Multi-pass membrane protein</topology>
    </subcellularLocation>
</comment>
<dbReference type="RefSeq" id="XP_001313964.1">
    <property type="nucleotide sequence ID" value="XM_001313959.1"/>
</dbReference>
<dbReference type="Pfam" id="PF07970">
    <property type="entry name" value="COPIIcoated_ERV"/>
    <property type="match status" value="1"/>
</dbReference>
<dbReference type="OMA" id="GPTHGMY"/>
<dbReference type="GO" id="GO:0016020">
    <property type="term" value="C:membrane"/>
    <property type="evidence" value="ECO:0007669"/>
    <property type="project" value="UniProtKB-SubCell"/>
</dbReference>
<reference evidence="9" key="1">
    <citation type="submission" date="2006-10" db="EMBL/GenBank/DDBJ databases">
        <authorList>
            <person name="Amadeo P."/>
            <person name="Zhao Q."/>
            <person name="Wortman J."/>
            <person name="Fraser-Liggett C."/>
            <person name="Carlton J."/>
        </authorList>
    </citation>
    <scope>NUCLEOTIDE SEQUENCE</scope>
    <source>
        <strain evidence="9">G3</strain>
    </source>
</reference>
<dbReference type="GO" id="GO:0030134">
    <property type="term" value="C:COPII-coated ER to Golgi transport vesicle"/>
    <property type="evidence" value="ECO:0000318"/>
    <property type="project" value="GO_Central"/>
</dbReference>
<dbReference type="VEuPathDB" id="TrichDB:TVAGG3_0506040"/>
<feature type="domain" description="Endoplasmic reticulum vesicle transporter N-terminal" evidence="8">
    <location>
        <begin position="4"/>
        <end position="96"/>
    </location>
</feature>
<evidence type="ECO:0000256" key="3">
    <source>
        <dbReference type="ARBA" id="ARBA00022692"/>
    </source>
</evidence>
<dbReference type="PANTHER" id="PTHR10984:SF25">
    <property type="entry name" value="ENDOPLASMIC RETICULUM-GOLGI INTERMEDIATE COMPARTMENT PROTEIN 3"/>
    <property type="match status" value="1"/>
</dbReference>
<evidence type="ECO:0000313" key="10">
    <source>
        <dbReference type="Proteomes" id="UP000001542"/>
    </source>
</evidence>
<evidence type="ECO:0000256" key="6">
    <source>
        <dbReference type="SAM" id="Phobius"/>
    </source>
</evidence>
<dbReference type="InParanoid" id="A2F1W7"/>
<feature type="transmembrane region" description="Helical" evidence="6">
    <location>
        <begin position="20"/>
        <end position="41"/>
    </location>
</feature>
<proteinExistence type="inferred from homology"/>
<sequence length="375" mass="42319">MNSLKKFDIFPKYTDPDVKVKTNGGAILSLIAMTLMSILFLHELYRFIFPRIYEDIAVDSSRVSLARTMNINFNISIQVPCGKLFISAYDAEGNAQSTDVNDIKQQRIDENGFAIDSVNWIRLKRAAKSKKQKKEQPQQYCGKCYGALPQGKCCNSCEDVINAFKAKGWGIDGIDRWQQCIDEGYADLGKESCNVYGDINVAHISGFLYFALEDYKVGDKHPKDISRLSHKYNLTHTINYLEFGPRVSHEPGPLDGLTVLQEEPGLMQYNYDLEVVPTKWFSSRGFPVSTYKFHPMITQKNFTEKVNRGVPGIFLNYNLAPISLVQYEVISSPWKLITSVCAIVGGCFTCVSLADQIFFRTLSSIEGKRQIGKAE</sequence>
<keyword evidence="4 6" id="KW-1133">Transmembrane helix</keyword>
<evidence type="ECO:0000259" key="8">
    <source>
        <dbReference type="Pfam" id="PF13850"/>
    </source>
</evidence>
<dbReference type="KEGG" id="tva:4758944"/>
<dbReference type="eggNOG" id="KOG2667">
    <property type="taxonomic scope" value="Eukaryota"/>
</dbReference>
<evidence type="ECO:0000313" key="9">
    <source>
        <dbReference type="EMBL" id="EAY01112.1"/>
    </source>
</evidence>
<dbReference type="Proteomes" id="UP000001542">
    <property type="component" value="Unassembled WGS sequence"/>
</dbReference>
<dbReference type="InterPro" id="IPR039542">
    <property type="entry name" value="Erv_N"/>
</dbReference>
<reference evidence="9" key="2">
    <citation type="journal article" date="2007" name="Science">
        <title>Draft genome sequence of the sexually transmitted pathogen Trichomonas vaginalis.</title>
        <authorList>
            <person name="Carlton J.M."/>
            <person name="Hirt R.P."/>
            <person name="Silva J.C."/>
            <person name="Delcher A.L."/>
            <person name="Schatz M."/>
            <person name="Zhao Q."/>
            <person name="Wortman J.R."/>
            <person name="Bidwell S.L."/>
            <person name="Alsmark U.C.M."/>
            <person name="Besteiro S."/>
            <person name="Sicheritz-Ponten T."/>
            <person name="Noel C.J."/>
            <person name="Dacks J.B."/>
            <person name="Foster P.G."/>
            <person name="Simillion C."/>
            <person name="Van de Peer Y."/>
            <person name="Miranda-Saavedra D."/>
            <person name="Barton G.J."/>
            <person name="Westrop G.D."/>
            <person name="Mueller S."/>
            <person name="Dessi D."/>
            <person name="Fiori P.L."/>
            <person name="Ren Q."/>
            <person name="Paulsen I."/>
            <person name="Zhang H."/>
            <person name="Bastida-Corcuera F.D."/>
            <person name="Simoes-Barbosa A."/>
            <person name="Brown M.T."/>
            <person name="Hayes R.D."/>
            <person name="Mukherjee M."/>
            <person name="Okumura C.Y."/>
            <person name="Schneider R."/>
            <person name="Smith A.J."/>
            <person name="Vanacova S."/>
            <person name="Villalvazo M."/>
            <person name="Haas B.J."/>
            <person name="Pertea M."/>
            <person name="Feldblyum T.V."/>
            <person name="Utterback T.R."/>
            <person name="Shu C.L."/>
            <person name="Osoegawa K."/>
            <person name="de Jong P.J."/>
            <person name="Hrdy I."/>
            <person name="Horvathova L."/>
            <person name="Zubacova Z."/>
            <person name="Dolezal P."/>
            <person name="Malik S.B."/>
            <person name="Logsdon J.M. Jr."/>
            <person name="Henze K."/>
            <person name="Gupta A."/>
            <person name="Wang C.C."/>
            <person name="Dunne R.L."/>
            <person name="Upcroft J.A."/>
            <person name="Upcroft P."/>
            <person name="White O."/>
            <person name="Salzberg S.L."/>
            <person name="Tang P."/>
            <person name="Chiu C.-H."/>
            <person name="Lee Y.-S."/>
            <person name="Embley T.M."/>
            <person name="Coombs G.H."/>
            <person name="Mottram J.C."/>
            <person name="Tachezy J."/>
            <person name="Fraser-Liggett C.M."/>
            <person name="Johnson P.J."/>
        </authorList>
    </citation>
    <scope>NUCLEOTIDE SEQUENCE [LARGE SCALE GENOMIC DNA]</scope>
    <source>
        <strain evidence="9">G3</strain>
    </source>
</reference>
<feature type="domain" description="Endoplasmic reticulum vesicle transporter C-terminal" evidence="7">
    <location>
        <begin position="144"/>
        <end position="355"/>
    </location>
</feature>
<dbReference type="InterPro" id="IPR045888">
    <property type="entry name" value="Erv"/>
</dbReference>
<dbReference type="InterPro" id="IPR012936">
    <property type="entry name" value="Erv_C"/>
</dbReference>
<comment type="similarity">
    <text evidence="2">Belongs to the ERGIC family.</text>
</comment>
<keyword evidence="3 6" id="KW-0812">Transmembrane</keyword>
<evidence type="ECO:0000259" key="7">
    <source>
        <dbReference type="Pfam" id="PF07970"/>
    </source>
</evidence>
<dbReference type="STRING" id="5722.A2F1W7"/>
<organism evidence="9 10">
    <name type="scientific">Trichomonas vaginalis (strain ATCC PRA-98 / G3)</name>
    <dbReference type="NCBI Taxonomy" id="412133"/>
    <lineage>
        <taxon>Eukaryota</taxon>
        <taxon>Metamonada</taxon>
        <taxon>Parabasalia</taxon>
        <taxon>Trichomonadida</taxon>
        <taxon>Trichomonadidae</taxon>
        <taxon>Trichomonas</taxon>
    </lineage>
</organism>
<keyword evidence="10" id="KW-1185">Reference proteome</keyword>
<protein>
    <submittedName>
        <fullName evidence="9">Uncharacterized protein</fullName>
    </submittedName>
</protein>
<evidence type="ECO:0000256" key="4">
    <source>
        <dbReference type="ARBA" id="ARBA00022989"/>
    </source>
</evidence>
<accession>A2F1W7</accession>
<dbReference type="VEuPathDB" id="TrichDB:TVAG_442240"/>